<comment type="cofactor">
    <cofactor evidence="1 6">
        <name>FAD</name>
        <dbReference type="ChEBI" id="CHEBI:57692"/>
    </cofactor>
</comment>
<reference evidence="10 11" key="1">
    <citation type="submission" date="2016-11" db="EMBL/GenBank/DDBJ databases">
        <authorList>
            <person name="Jaros S."/>
            <person name="Januszkiewicz K."/>
            <person name="Wedrychowicz H."/>
        </authorList>
    </citation>
    <scope>NUCLEOTIDE SEQUENCE [LARGE SCALE GENOMIC DNA]</scope>
    <source>
        <strain evidence="10 11">DSM 46144</strain>
    </source>
</reference>
<dbReference type="Pfam" id="PF02771">
    <property type="entry name" value="Acyl-CoA_dh_N"/>
    <property type="match status" value="1"/>
</dbReference>
<evidence type="ECO:0000256" key="4">
    <source>
        <dbReference type="ARBA" id="ARBA00022827"/>
    </source>
</evidence>
<dbReference type="Proteomes" id="UP000184440">
    <property type="component" value="Unassembled WGS sequence"/>
</dbReference>
<dbReference type="RefSeq" id="WP_073256356.1">
    <property type="nucleotide sequence ID" value="NZ_FRCS01000003.1"/>
</dbReference>
<dbReference type="InterPro" id="IPR006091">
    <property type="entry name" value="Acyl-CoA_Oxase/DH_mid-dom"/>
</dbReference>
<dbReference type="SUPFAM" id="SSF47203">
    <property type="entry name" value="Acyl-CoA dehydrogenase C-terminal domain-like"/>
    <property type="match status" value="1"/>
</dbReference>
<dbReference type="InterPro" id="IPR046373">
    <property type="entry name" value="Acyl-CoA_Oxase/DH_mid-dom_sf"/>
</dbReference>
<dbReference type="GO" id="GO:0050660">
    <property type="term" value="F:flavin adenine dinucleotide binding"/>
    <property type="evidence" value="ECO:0007669"/>
    <property type="project" value="InterPro"/>
</dbReference>
<dbReference type="InterPro" id="IPR009100">
    <property type="entry name" value="AcylCoA_DH/oxidase_NM_dom_sf"/>
</dbReference>
<dbReference type="PANTHER" id="PTHR43292">
    <property type="entry name" value="ACYL-COA DEHYDROGENASE"/>
    <property type="match status" value="1"/>
</dbReference>
<evidence type="ECO:0000256" key="6">
    <source>
        <dbReference type="RuleBase" id="RU362125"/>
    </source>
</evidence>
<dbReference type="InterPro" id="IPR013786">
    <property type="entry name" value="AcylCoA_DH/ox_N"/>
</dbReference>
<dbReference type="Gene3D" id="1.20.140.10">
    <property type="entry name" value="Butyryl-CoA Dehydrogenase, subunit A, domain 3"/>
    <property type="match status" value="1"/>
</dbReference>
<evidence type="ECO:0000256" key="5">
    <source>
        <dbReference type="ARBA" id="ARBA00023002"/>
    </source>
</evidence>
<organism evidence="10 11">
    <name type="scientific">Cryptosporangium aurantiacum</name>
    <dbReference type="NCBI Taxonomy" id="134849"/>
    <lineage>
        <taxon>Bacteria</taxon>
        <taxon>Bacillati</taxon>
        <taxon>Actinomycetota</taxon>
        <taxon>Actinomycetes</taxon>
        <taxon>Cryptosporangiales</taxon>
        <taxon>Cryptosporangiaceae</taxon>
        <taxon>Cryptosporangium</taxon>
    </lineage>
</organism>
<keyword evidence="5 6" id="KW-0560">Oxidoreductase</keyword>
<sequence length="390" mass="43046">MQLTWSDEDEKFRTTLRAFLAEHAPGKPPKGKDARLRWARDWAATKFDHGFAGPSWPLAVGGMDLPFTQQVIYQQEMARARVPGHPGTGMEMVGPTIIKHGTPEQRERFIKPMLRADELWAQAFSEPGAGSDLPSLRTSAVPDGDHYVVTGQKIWNSNAEIADMFFALVRTGAPDSRQHGITYLLIDAHAPGVEVRPLRDLTGAAHFCEIFLDDVRVPVANRVGEENDGWRITRTTLGHERSAGALNQGAFYRRIMDELIALAKERGVTADAGLRRRLVDFDIRARLMEVNALRSIAQTMVSGEPGPSSSISRLYNSEFEKELHVFATDLLGGYGALATDDEDAVQRGRWVGGMLRTRASTIGAGTAEIQRNTIAEQVLGLPRDPAMPPR</sequence>
<dbReference type="EMBL" id="FRCS01000003">
    <property type="protein sequence ID" value="SHN17176.1"/>
    <property type="molecule type" value="Genomic_DNA"/>
</dbReference>
<evidence type="ECO:0000259" key="7">
    <source>
        <dbReference type="Pfam" id="PF00441"/>
    </source>
</evidence>
<dbReference type="PANTHER" id="PTHR43292:SF3">
    <property type="entry name" value="ACYL-COA DEHYDROGENASE FADE29"/>
    <property type="match status" value="1"/>
</dbReference>
<dbReference type="AlphaFoldDB" id="A0A1M7PJ50"/>
<dbReference type="InterPro" id="IPR037069">
    <property type="entry name" value="AcylCoA_DH/ox_N_sf"/>
</dbReference>
<gene>
    <name evidence="10" type="ORF">SAMN05443668_103412</name>
</gene>
<dbReference type="Gene3D" id="2.40.110.10">
    <property type="entry name" value="Butyryl-CoA Dehydrogenase, subunit A, domain 2"/>
    <property type="match status" value="1"/>
</dbReference>
<evidence type="ECO:0000256" key="2">
    <source>
        <dbReference type="ARBA" id="ARBA00009347"/>
    </source>
</evidence>
<evidence type="ECO:0000256" key="1">
    <source>
        <dbReference type="ARBA" id="ARBA00001974"/>
    </source>
</evidence>
<dbReference type="InterPro" id="IPR036250">
    <property type="entry name" value="AcylCo_DH-like_C"/>
</dbReference>
<keyword evidence="4 6" id="KW-0274">FAD</keyword>
<evidence type="ECO:0000259" key="8">
    <source>
        <dbReference type="Pfam" id="PF02770"/>
    </source>
</evidence>
<feature type="domain" description="Acyl-CoA dehydrogenase/oxidase C-terminal" evidence="7">
    <location>
        <begin position="227"/>
        <end position="379"/>
    </location>
</feature>
<keyword evidence="3 6" id="KW-0285">Flavoprotein</keyword>
<feature type="domain" description="Acyl-CoA dehydrogenase/oxidase N-terminal" evidence="9">
    <location>
        <begin position="6"/>
        <end position="115"/>
    </location>
</feature>
<keyword evidence="11" id="KW-1185">Reference proteome</keyword>
<dbReference type="InterPro" id="IPR009075">
    <property type="entry name" value="AcylCo_DH/oxidase_C"/>
</dbReference>
<evidence type="ECO:0000259" key="9">
    <source>
        <dbReference type="Pfam" id="PF02771"/>
    </source>
</evidence>
<feature type="domain" description="Acyl-CoA oxidase/dehydrogenase middle" evidence="8">
    <location>
        <begin position="121"/>
        <end position="215"/>
    </location>
</feature>
<protein>
    <submittedName>
        <fullName evidence="10">Acyl-CoA dehydrogenase</fullName>
    </submittedName>
</protein>
<proteinExistence type="inferred from homology"/>
<dbReference type="Pfam" id="PF00441">
    <property type="entry name" value="Acyl-CoA_dh_1"/>
    <property type="match status" value="1"/>
</dbReference>
<dbReference type="GO" id="GO:0016627">
    <property type="term" value="F:oxidoreductase activity, acting on the CH-CH group of donors"/>
    <property type="evidence" value="ECO:0007669"/>
    <property type="project" value="InterPro"/>
</dbReference>
<comment type="similarity">
    <text evidence="2 6">Belongs to the acyl-CoA dehydrogenase family.</text>
</comment>
<dbReference type="Gene3D" id="1.10.540.10">
    <property type="entry name" value="Acyl-CoA dehydrogenase/oxidase, N-terminal domain"/>
    <property type="match status" value="1"/>
</dbReference>
<dbReference type="OrthoDB" id="3964153at2"/>
<dbReference type="InterPro" id="IPR052161">
    <property type="entry name" value="Mycobact_Acyl-CoA_DH"/>
</dbReference>
<dbReference type="Pfam" id="PF02770">
    <property type="entry name" value="Acyl-CoA_dh_M"/>
    <property type="match status" value="1"/>
</dbReference>
<accession>A0A1M7PJ50</accession>
<evidence type="ECO:0000313" key="10">
    <source>
        <dbReference type="EMBL" id="SHN17176.1"/>
    </source>
</evidence>
<name>A0A1M7PJ50_9ACTN</name>
<evidence type="ECO:0000256" key="3">
    <source>
        <dbReference type="ARBA" id="ARBA00022630"/>
    </source>
</evidence>
<evidence type="ECO:0000313" key="11">
    <source>
        <dbReference type="Proteomes" id="UP000184440"/>
    </source>
</evidence>
<dbReference type="STRING" id="134849.SAMN05443668_103412"/>
<dbReference type="GO" id="GO:0005886">
    <property type="term" value="C:plasma membrane"/>
    <property type="evidence" value="ECO:0007669"/>
    <property type="project" value="TreeGrafter"/>
</dbReference>
<dbReference type="FunFam" id="2.40.110.10:FF:000011">
    <property type="entry name" value="Acyl-CoA dehydrogenase FadE34"/>
    <property type="match status" value="1"/>
</dbReference>
<dbReference type="SUPFAM" id="SSF56645">
    <property type="entry name" value="Acyl-CoA dehydrogenase NM domain-like"/>
    <property type="match status" value="1"/>
</dbReference>